<dbReference type="InterPro" id="IPR057227">
    <property type="entry name" value="DUF7905"/>
</dbReference>
<dbReference type="EMBL" id="PJQM01000880">
    <property type="protein sequence ID" value="RCI03833.1"/>
    <property type="molecule type" value="Genomic_DNA"/>
</dbReference>
<organism evidence="3 4">
    <name type="scientific">Rhizopus stolonifer</name>
    <name type="common">Rhizopus nigricans</name>
    <dbReference type="NCBI Taxonomy" id="4846"/>
    <lineage>
        <taxon>Eukaryota</taxon>
        <taxon>Fungi</taxon>
        <taxon>Fungi incertae sedis</taxon>
        <taxon>Mucoromycota</taxon>
        <taxon>Mucoromycotina</taxon>
        <taxon>Mucoromycetes</taxon>
        <taxon>Mucorales</taxon>
        <taxon>Mucorineae</taxon>
        <taxon>Rhizopodaceae</taxon>
        <taxon>Rhizopus</taxon>
    </lineage>
</organism>
<evidence type="ECO:0000313" key="4">
    <source>
        <dbReference type="Proteomes" id="UP000253551"/>
    </source>
</evidence>
<feature type="region of interest" description="Disordered" evidence="1">
    <location>
        <begin position="195"/>
        <end position="245"/>
    </location>
</feature>
<evidence type="ECO:0000256" key="1">
    <source>
        <dbReference type="SAM" id="MobiDB-lite"/>
    </source>
</evidence>
<dbReference type="OrthoDB" id="7875889at2759"/>
<feature type="region of interest" description="Disordered" evidence="1">
    <location>
        <begin position="1"/>
        <end position="38"/>
    </location>
</feature>
<name>A0A367KNQ4_RHIST</name>
<proteinExistence type="predicted"/>
<accession>A0A367KNQ4</accession>
<reference evidence="3 4" key="1">
    <citation type="journal article" date="2018" name="G3 (Bethesda)">
        <title>Phylogenetic and Phylogenomic Definition of Rhizopus Species.</title>
        <authorList>
            <person name="Gryganskyi A.P."/>
            <person name="Golan J."/>
            <person name="Dolatabadi S."/>
            <person name="Mondo S."/>
            <person name="Robb S."/>
            <person name="Idnurm A."/>
            <person name="Muszewska A."/>
            <person name="Steczkiewicz K."/>
            <person name="Masonjones S."/>
            <person name="Liao H.L."/>
            <person name="Gajdeczka M.T."/>
            <person name="Anike F."/>
            <person name="Vuek A."/>
            <person name="Anishchenko I.M."/>
            <person name="Voigt K."/>
            <person name="de Hoog G.S."/>
            <person name="Smith M.E."/>
            <person name="Heitman J."/>
            <person name="Vilgalys R."/>
            <person name="Stajich J.E."/>
        </authorList>
    </citation>
    <scope>NUCLEOTIDE SEQUENCE [LARGE SCALE GENOMIC DNA]</scope>
    <source>
        <strain evidence="3 4">LSU 92-RS-03</strain>
    </source>
</reference>
<evidence type="ECO:0000259" key="2">
    <source>
        <dbReference type="Pfam" id="PF25482"/>
    </source>
</evidence>
<feature type="compositionally biased region" description="Polar residues" evidence="1">
    <location>
        <begin position="195"/>
        <end position="214"/>
    </location>
</feature>
<feature type="compositionally biased region" description="Basic and acidic residues" evidence="1">
    <location>
        <begin position="24"/>
        <end position="38"/>
    </location>
</feature>
<feature type="compositionally biased region" description="Pro residues" evidence="1">
    <location>
        <begin position="221"/>
        <end position="237"/>
    </location>
</feature>
<feature type="domain" description="DUF7905" evidence="2">
    <location>
        <begin position="349"/>
        <end position="633"/>
    </location>
</feature>
<comment type="caution">
    <text evidence="3">The sequence shown here is derived from an EMBL/GenBank/DDBJ whole genome shotgun (WGS) entry which is preliminary data.</text>
</comment>
<sequence length="663" mass="76608">MKNIQYALPESPKPKPAFIQPQLPEKEPEKREKEGKGEDLQMVVEKFTISPRIHDIKAYLTGPPQHNMINAEYLDLIGAMTETECHQEGRTIIIKGYSQKSVNEALKRFEKIQKTFVGCHKTNIIPCLHYPVESEPYKLFFCPLTSYKYKHLIPLSNINYYVLLPVFYNREKQDYDIPKDMIPPKQEIPLKQEITAKNSTISSRPASPTRTNISPHLPTEPVTPTPAFPTTPTPQPRPFAHTPSSFQNTWGLDRDFKNVYSTNNAPYLTAQSLSKAFQSPPLLDSPLLFEDFPTLDTPALSRRNSMSSQSSTRSFTRSLQPTLSKRKTPQHRVLRIVPQKAISSRPQRFSQLQMAKEYNFKNIKRALEEGFDAVQGHKGEVTLSAKIGKLLWTNVTPSCKKLWKFHDLKDILMKEMNTRPVFNPKVTNRAIMMDEICCILPMPLKRKSFYEFHCSARNQRREDYKNVVMHMKEGIIQVTKVVYSEKTVTEIDWASLGRKLDFQMSLKVRELIRTDVKPFTTFANNMTINPVTQVMTFEEIENFLNVKYILYKQTSMYKINHFMIEVTRVEKLALKKAPMNLHQTRKQIMAEAEGQEVWFEVEVFDSRHDTKFDLNKDIEIGSTANWATSDLLGDECQNLGDMVAFVLTFIEKAEEKMKAAIKF</sequence>
<dbReference type="Pfam" id="PF25482">
    <property type="entry name" value="DUF7905"/>
    <property type="match status" value="1"/>
</dbReference>
<dbReference type="Proteomes" id="UP000253551">
    <property type="component" value="Unassembled WGS sequence"/>
</dbReference>
<dbReference type="STRING" id="4846.A0A367KNQ4"/>
<gene>
    <name evidence="3" type="ORF">CU098_011390</name>
</gene>
<feature type="compositionally biased region" description="Low complexity" evidence="1">
    <location>
        <begin position="301"/>
        <end position="318"/>
    </location>
</feature>
<dbReference type="AlphaFoldDB" id="A0A367KNQ4"/>
<keyword evidence="4" id="KW-1185">Reference proteome</keyword>
<evidence type="ECO:0000313" key="3">
    <source>
        <dbReference type="EMBL" id="RCI03833.1"/>
    </source>
</evidence>
<feature type="region of interest" description="Disordered" evidence="1">
    <location>
        <begin position="298"/>
        <end position="330"/>
    </location>
</feature>
<protein>
    <recommendedName>
        <fullName evidence="2">DUF7905 domain-containing protein</fullName>
    </recommendedName>
</protein>